<evidence type="ECO:0000259" key="1">
    <source>
        <dbReference type="Pfam" id="PF10130"/>
    </source>
</evidence>
<organism evidence="2 3">
    <name type="scientific">Rickettsiella grylli</name>
    <dbReference type="NCBI Taxonomy" id="59196"/>
    <lineage>
        <taxon>Bacteria</taxon>
        <taxon>Pseudomonadati</taxon>
        <taxon>Pseudomonadota</taxon>
        <taxon>Gammaproteobacteria</taxon>
        <taxon>Legionellales</taxon>
        <taxon>Coxiellaceae</taxon>
        <taxon>Rickettsiella</taxon>
    </lineage>
</organism>
<keyword evidence="3" id="KW-1185">Reference proteome</keyword>
<reference evidence="2" key="2">
    <citation type="submission" date="2007-10" db="EMBL/GenBank/DDBJ databases">
        <authorList>
            <person name="Myers G.S."/>
        </authorList>
    </citation>
    <scope>NUCLEOTIDE SEQUENCE [LARGE SCALE GENOMIC DNA]</scope>
</reference>
<dbReference type="RefSeq" id="WP_006035360.1">
    <property type="nucleotide sequence ID" value="NZ_AAQJ02000001.1"/>
</dbReference>
<accession>A8PPT8</accession>
<protein>
    <recommendedName>
        <fullName evidence="1">PIN domain-containing protein</fullName>
    </recommendedName>
</protein>
<dbReference type="Pfam" id="PF10130">
    <property type="entry name" value="PIN_2"/>
    <property type="match status" value="1"/>
</dbReference>
<dbReference type="AlphaFoldDB" id="A8PPT8"/>
<dbReference type="Gene3D" id="3.40.50.1010">
    <property type="entry name" value="5'-nuclease"/>
    <property type="match status" value="1"/>
</dbReference>
<evidence type="ECO:0000313" key="3">
    <source>
        <dbReference type="Proteomes" id="UP000054075"/>
    </source>
</evidence>
<feature type="domain" description="PIN" evidence="1">
    <location>
        <begin position="7"/>
        <end position="136"/>
    </location>
</feature>
<comment type="caution">
    <text evidence="2">The sequence shown here is derived from an EMBL/GenBank/DDBJ whole genome shotgun (WGS) entry which is preliminary data.</text>
</comment>
<proteinExistence type="predicted"/>
<dbReference type="InterPro" id="IPR029060">
    <property type="entry name" value="PIN-like_dom_sf"/>
</dbReference>
<dbReference type="SUPFAM" id="SSF88723">
    <property type="entry name" value="PIN domain-like"/>
    <property type="match status" value="1"/>
</dbReference>
<dbReference type="OrthoDB" id="68993at2"/>
<gene>
    <name evidence="2" type="ORF">RICGR_1373</name>
</gene>
<dbReference type="Proteomes" id="UP000054075">
    <property type="component" value="Unassembled WGS sequence"/>
</dbReference>
<dbReference type="EMBL" id="AAQJ02000001">
    <property type="protein sequence ID" value="EDP46380.1"/>
    <property type="molecule type" value="Genomic_DNA"/>
</dbReference>
<dbReference type="InterPro" id="IPR002716">
    <property type="entry name" value="PIN_dom"/>
</dbReference>
<evidence type="ECO:0000313" key="2">
    <source>
        <dbReference type="EMBL" id="EDP46380.1"/>
    </source>
</evidence>
<sequence>MSSRILVLDANILIRAILGNKVRDLLITHRKAIDFFTPDSCWADAEKYLPLLFEKRKIPLKPALTLLSNLRSIIQIADEEIYKMYSKEAQKRMENRDIEDWPIAATALALDCAIWTEDKDFFGSGFSTWTTDKVHIFFEKTKETKSNIT</sequence>
<dbReference type="CDD" id="cd09854">
    <property type="entry name" value="PIN_VapC-like"/>
    <property type="match status" value="1"/>
</dbReference>
<reference evidence="2" key="1">
    <citation type="submission" date="2006-04" db="EMBL/GenBank/DDBJ databases">
        <authorList>
            <person name="Seshadri R."/>
            <person name="Federici B.A."/>
        </authorList>
    </citation>
    <scope>NUCLEOTIDE SEQUENCE [LARGE SCALE GENOMIC DNA]</scope>
</reference>
<dbReference type="eggNOG" id="COG5378">
    <property type="taxonomic scope" value="Bacteria"/>
</dbReference>
<name>A8PPT8_9COXI</name>